<proteinExistence type="predicted"/>
<dbReference type="AlphaFoldDB" id="A0A0F9LC14"/>
<sequence>MAKNVISMIDDLKELYQEMILDHARNPRNHRTIENATCLAHGNNPICGDTLVVFLVMDDNELIKDVSFKGDGCAISIASASLMTGLLRGKTKEEAESLFNIFHNMCTKDDFVVEENDDTDRLQILAGIRSFPTRVKCATLAWHTMAAAINNENEVTTE</sequence>
<evidence type="ECO:0000313" key="2">
    <source>
        <dbReference type="EMBL" id="KKM61710.1"/>
    </source>
</evidence>
<dbReference type="EMBL" id="LAZR01011430">
    <property type="protein sequence ID" value="KKM61710.1"/>
    <property type="molecule type" value="Genomic_DNA"/>
</dbReference>
<dbReference type="GO" id="GO:0051536">
    <property type="term" value="F:iron-sulfur cluster binding"/>
    <property type="evidence" value="ECO:0007669"/>
    <property type="project" value="InterPro"/>
</dbReference>
<organism evidence="2">
    <name type="scientific">marine sediment metagenome</name>
    <dbReference type="NCBI Taxonomy" id="412755"/>
    <lineage>
        <taxon>unclassified sequences</taxon>
        <taxon>metagenomes</taxon>
        <taxon>ecological metagenomes</taxon>
    </lineage>
</organism>
<dbReference type="Gene3D" id="3.90.1010.10">
    <property type="match status" value="1"/>
</dbReference>
<dbReference type="SUPFAM" id="SSF82649">
    <property type="entry name" value="SufE/NifU"/>
    <property type="match status" value="1"/>
</dbReference>
<dbReference type="InterPro" id="IPR002871">
    <property type="entry name" value="NIF_FeS_clus_asmbl_NifU_N"/>
</dbReference>
<gene>
    <name evidence="2" type="ORF">LCGC14_1528930</name>
</gene>
<evidence type="ECO:0000259" key="1">
    <source>
        <dbReference type="Pfam" id="PF01592"/>
    </source>
</evidence>
<dbReference type="FunFam" id="3.90.1010.10:FF:000002">
    <property type="entry name" value="Iron-sulfur cluster assembly scaffold protein NifU"/>
    <property type="match status" value="1"/>
</dbReference>
<dbReference type="GO" id="GO:0005506">
    <property type="term" value="F:iron ion binding"/>
    <property type="evidence" value="ECO:0007669"/>
    <property type="project" value="InterPro"/>
</dbReference>
<dbReference type="NCBIfam" id="TIGR01994">
    <property type="entry name" value="SUF_scaf_2"/>
    <property type="match status" value="1"/>
</dbReference>
<accession>A0A0F9LC14</accession>
<protein>
    <recommendedName>
        <fullName evidence="1">NIF system FeS cluster assembly NifU N-terminal domain-containing protein</fullName>
    </recommendedName>
</protein>
<dbReference type="GO" id="GO:0016226">
    <property type="term" value="P:iron-sulfur cluster assembly"/>
    <property type="evidence" value="ECO:0007669"/>
    <property type="project" value="InterPro"/>
</dbReference>
<dbReference type="Pfam" id="PF01592">
    <property type="entry name" value="NifU_N"/>
    <property type="match status" value="1"/>
</dbReference>
<feature type="domain" description="NIF system FeS cluster assembly NifU N-terminal" evidence="1">
    <location>
        <begin position="16"/>
        <end position="137"/>
    </location>
</feature>
<comment type="caution">
    <text evidence="2">The sequence shown here is derived from an EMBL/GenBank/DDBJ whole genome shotgun (WGS) entry which is preliminary data.</text>
</comment>
<dbReference type="CDD" id="cd06664">
    <property type="entry name" value="IscU_like"/>
    <property type="match status" value="1"/>
</dbReference>
<dbReference type="PANTHER" id="PTHR10093">
    <property type="entry name" value="IRON-SULFUR CLUSTER ASSEMBLY ENZYME NIFU HOMOLOG"/>
    <property type="match status" value="1"/>
</dbReference>
<reference evidence="2" key="1">
    <citation type="journal article" date="2015" name="Nature">
        <title>Complex archaea that bridge the gap between prokaryotes and eukaryotes.</title>
        <authorList>
            <person name="Spang A."/>
            <person name="Saw J.H."/>
            <person name="Jorgensen S.L."/>
            <person name="Zaremba-Niedzwiedzka K."/>
            <person name="Martijn J."/>
            <person name="Lind A.E."/>
            <person name="van Eijk R."/>
            <person name="Schleper C."/>
            <person name="Guy L."/>
            <person name="Ettema T.J."/>
        </authorList>
    </citation>
    <scope>NUCLEOTIDE SEQUENCE</scope>
</reference>
<name>A0A0F9LC14_9ZZZZ</name>